<dbReference type="Gene3D" id="3.30.710.10">
    <property type="entry name" value="Potassium Channel Kv1.1, Chain A"/>
    <property type="match status" value="1"/>
</dbReference>
<dbReference type="InterPro" id="IPR000210">
    <property type="entry name" value="BTB/POZ_dom"/>
</dbReference>
<gene>
    <name evidence="2" type="ORF">AVEN_75169_1</name>
</gene>
<dbReference type="EMBL" id="BGPR01043332">
    <property type="protein sequence ID" value="GBO19913.1"/>
    <property type="molecule type" value="Genomic_DNA"/>
</dbReference>
<dbReference type="InterPro" id="IPR011333">
    <property type="entry name" value="SKP1/BTB/POZ_sf"/>
</dbReference>
<name>A0A4Y2V3T8_ARAVE</name>
<comment type="caution">
    <text evidence="2">The sequence shown here is derived from an EMBL/GenBank/DDBJ whole genome shotgun (WGS) entry which is preliminary data.</text>
</comment>
<dbReference type="OrthoDB" id="6449489at2759"/>
<sequence length="602" mass="70585">MRSVLIPYYLGSVNKSSSHRRSDSHFAFHCCIEFPSQDLQMADAAAVVHPCLFRWDIFNPFVPLRTISATFYHGPPTETKWEVTFQPTHRQVNFWVFALSFNCVSSGERDEIIAVERIEVDISINGKTMSHEEELNYRFLRTNLHTYEFEANVLAPPRMDNSPHLVIDVRISFPNQNIENRGNGLVFDDFDLTRLSQDMRRLFDHPHYSNFRLRPTNTLTFYLVHSCILQVRWSNFFREHPAHTFVNNTVEIDISDELLRLVLIYMYAGTLHTAGPNWRNPPFMTELFQVIDRYKLHHFYKVFARDESRQIRRTRNHLNISTRNFRLDGNDGRPLVDPSYTWHVNPDTAYEFIFKFKFFLNVDDPCFEYSLQSRSPFIMHAQVNLEYKKRFVGRRRIKVRSVHECDYSIGPNESVESGTCRFVGNSDDLKDFIKGETGIRIQHSISCVLYLSDGTTVIQVESDDAIEFQDVRERFDVLSNHMFEILNNTTQQDLRVACRADWPVNPMRPDDIYYLHKSIFTARVPYWWDVVQNAPQGILIPDVVTCILSSEVFIPVLSYIYTGKSFRIPVHYLDEVDNFAVRGGFNSLRNFVVRMRVAELNL</sequence>
<dbReference type="AlphaFoldDB" id="A0A4Y2V3T8"/>
<organism evidence="2 3">
    <name type="scientific">Araneus ventricosus</name>
    <name type="common">Orbweaver spider</name>
    <name type="synonym">Epeira ventricosa</name>
    <dbReference type="NCBI Taxonomy" id="182803"/>
    <lineage>
        <taxon>Eukaryota</taxon>
        <taxon>Metazoa</taxon>
        <taxon>Ecdysozoa</taxon>
        <taxon>Arthropoda</taxon>
        <taxon>Chelicerata</taxon>
        <taxon>Arachnida</taxon>
        <taxon>Araneae</taxon>
        <taxon>Araneomorphae</taxon>
        <taxon>Entelegynae</taxon>
        <taxon>Araneoidea</taxon>
        <taxon>Araneidae</taxon>
        <taxon>Araneus</taxon>
    </lineage>
</organism>
<evidence type="ECO:0000313" key="2">
    <source>
        <dbReference type="EMBL" id="GBO19913.1"/>
    </source>
</evidence>
<feature type="domain" description="BTB" evidence="1">
    <location>
        <begin position="492"/>
        <end position="564"/>
    </location>
</feature>
<evidence type="ECO:0000259" key="1">
    <source>
        <dbReference type="PROSITE" id="PS50097"/>
    </source>
</evidence>
<dbReference type="SUPFAM" id="SSF54695">
    <property type="entry name" value="POZ domain"/>
    <property type="match status" value="1"/>
</dbReference>
<keyword evidence="3" id="KW-1185">Reference proteome</keyword>
<proteinExistence type="predicted"/>
<dbReference type="Proteomes" id="UP000499080">
    <property type="component" value="Unassembled WGS sequence"/>
</dbReference>
<dbReference type="PROSITE" id="PS50097">
    <property type="entry name" value="BTB"/>
    <property type="match status" value="1"/>
</dbReference>
<evidence type="ECO:0000313" key="3">
    <source>
        <dbReference type="Proteomes" id="UP000499080"/>
    </source>
</evidence>
<accession>A0A4Y2V3T8</accession>
<reference evidence="2 3" key="1">
    <citation type="journal article" date="2019" name="Sci. Rep.">
        <title>Orb-weaving spider Araneus ventricosus genome elucidates the spidroin gene catalogue.</title>
        <authorList>
            <person name="Kono N."/>
            <person name="Nakamura H."/>
            <person name="Ohtoshi R."/>
            <person name="Moran D.A.P."/>
            <person name="Shinohara A."/>
            <person name="Yoshida Y."/>
            <person name="Fujiwara M."/>
            <person name="Mori M."/>
            <person name="Tomita M."/>
            <person name="Arakawa K."/>
        </authorList>
    </citation>
    <scope>NUCLEOTIDE SEQUENCE [LARGE SCALE GENOMIC DNA]</scope>
</reference>
<protein>
    <recommendedName>
        <fullName evidence="1">BTB domain-containing protein</fullName>
    </recommendedName>
</protein>